<dbReference type="EMBL" id="JARKIE010000151">
    <property type="protein sequence ID" value="KAJ7675205.1"/>
    <property type="molecule type" value="Genomic_DNA"/>
</dbReference>
<accession>A0AAD7G7I1</accession>
<keyword evidence="2" id="KW-1185">Reference proteome</keyword>
<reference evidence="1" key="1">
    <citation type="submission" date="2023-03" db="EMBL/GenBank/DDBJ databases">
        <title>Massive genome expansion in bonnet fungi (Mycena s.s.) driven by repeated elements and novel gene families across ecological guilds.</title>
        <authorList>
            <consortium name="Lawrence Berkeley National Laboratory"/>
            <person name="Harder C.B."/>
            <person name="Miyauchi S."/>
            <person name="Viragh M."/>
            <person name="Kuo A."/>
            <person name="Thoen E."/>
            <person name="Andreopoulos B."/>
            <person name="Lu D."/>
            <person name="Skrede I."/>
            <person name="Drula E."/>
            <person name="Henrissat B."/>
            <person name="Morin E."/>
            <person name="Kohler A."/>
            <person name="Barry K."/>
            <person name="LaButti K."/>
            <person name="Morin E."/>
            <person name="Salamov A."/>
            <person name="Lipzen A."/>
            <person name="Mereny Z."/>
            <person name="Hegedus B."/>
            <person name="Baldrian P."/>
            <person name="Stursova M."/>
            <person name="Weitz H."/>
            <person name="Taylor A."/>
            <person name="Grigoriev I.V."/>
            <person name="Nagy L.G."/>
            <person name="Martin F."/>
            <person name="Kauserud H."/>
        </authorList>
    </citation>
    <scope>NUCLEOTIDE SEQUENCE</scope>
    <source>
        <strain evidence="1">CBHHK067</strain>
    </source>
</reference>
<evidence type="ECO:0000313" key="1">
    <source>
        <dbReference type="EMBL" id="KAJ7675205.1"/>
    </source>
</evidence>
<sequence length="116" mass="12408">MRPGRVVLEDTPILPEAWMSSSVCSRGHAVTIALRRASSMSTGQWSSGGRDVEPSGWGAIGAGLWCPRAWGRLPSRATTGCFRRPPRWPSSALRGPALIRARPTVAMALGRTLGGR</sequence>
<comment type="caution">
    <text evidence="1">The sequence shown here is derived from an EMBL/GenBank/DDBJ whole genome shotgun (WGS) entry which is preliminary data.</text>
</comment>
<proteinExistence type="predicted"/>
<dbReference type="Proteomes" id="UP001221757">
    <property type="component" value="Unassembled WGS sequence"/>
</dbReference>
<gene>
    <name evidence="1" type="ORF">B0H17DRAFT_1081423</name>
</gene>
<name>A0AAD7G7I1_MYCRO</name>
<organism evidence="1 2">
    <name type="scientific">Mycena rosella</name>
    <name type="common">Pink bonnet</name>
    <name type="synonym">Agaricus rosellus</name>
    <dbReference type="NCBI Taxonomy" id="1033263"/>
    <lineage>
        <taxon>Eukaryota</taxon>
        <taxon>Fungi</taxon>
        <taxon>Dikarya</taxon>
        <taxon>Basidiomycota</taxon>
        <taxon>Agaricomycotina</taxon>
        <taxon>Agaricomycetes</taxon>
        <taxon>Agaricomycetidae</taxon>
        <taxon>Agaricales</taxon>
        <taxon>Marasmiineae</taxon>
        <taxon>Mycenaceae</taxon>
        <taxon>Mycena</taxon>
    </lineage>
</organism>
<protein>
    <submittedName>
        <fullName evidence="1">Uncharacterized protein</fullName>
    </submittedName>
</protein>
<dbReference type="AlphaFoldDB" id="A0AAD7G7I1"/>
<evidence type="ECO:0000313" key="2">
    <source>
        <dbReference type="Proteomes" id="UP001221757"/>
    </source>
</evidence>